<dbReference type="GO" id="GO:0004722">
    <property type="term" value="F:protein serine/threonine phosphatase activity"/>
    <property type="evidence" value="ECO:0007669"/>
    <property type="project" value="UniProtKB-EC"/>
</dbReference>
<protein>
    <recommendedName>
        <fullName evidence="2">protein-serine/threonine phosphatase</fullName>
        <ecNumber evidence="2">3.1.3.16</ecNumber>
    </recommendedName>
</protein>
<evidence type="ECO:0000256" key="3">
    <source>
        <dbReference type="ARBA" id="ARBA00022801"/>
    </source>
</evidence>
<evidence type="ECO:0000259" key="7">
    <source>
        <dbReference type="SMART" id="SM00577"/>
    </source>
</evidence>
<dbReference type="PANTHER" id="PTHR23081:SF21">
    <property type="entry name" value="RNA POLYMERASE II C-TERMINAL DOMAIN PHOSPHATASE-LIKE-RELATED"/>
    <property type="match status" value="1"/>
</dbReference>
<keyword evidence="4" id="KW-0539">Nucleus</keyword>
<evidence type="ECO:0000256" key="1">
    <source>
        <dbReference type="ARBA" id="ARBA00004123"/>
    </source>
</evidence>
<evidence type="ECO:0000313" key="8">
    <source>
        <dbReference type="EMBL" id="CAH8372861.1"/>
    </source>
</evidence>
<dbReference type="PANTHER" id="PTHR23081">
    <property type="entry name" value="RNA POLYMERASE II CTD PHOSPHATASE"/>
    <property type="match status" value="1"/>
</dbReference>
<name>A0ABC8L3M7_ERUVS</name>
<keyword evidence="9" id="KW-1185">Reference proteome</keyword>
<accession>A0ABC8L3M7</accession>
<dbReference type="Proteomes" id="UP001642260">
    <property type="component" value="Unassembled WGS sequence"/>
</dbReference>
<dbReference type="InterPro" id="IPR023214">
    <property type="entry name" value="HAD_sf"/>
</dbReference>
<dbReference type="SUPFAM" id="SSF56784">
    <property type="entry name" value="HAD-like"/>
    <property type="match status" value="1"/>
</dbReference>
<comment type="caution">
    <text evidence="8">The sequence shown here is derived from an EMBL/GenBank/DDBJ whole genome shotgun (WGS) entry which is preliminary data.</text>
</comment>
<evidence type="ECO:0000256" key="2">
    <source>
        <dbReference type="ARBA" id="ARBA00013081"/>
    </source>
</evidence>
<dbReference type="InterPro" id="IPR004274">
    <property type="entry name" value="FCP1_dom"/>
</dbReference>
<evidence type="ECO:0000256" key="6">
    <source>
        <dbReference type="ARBA" id="ARBA00048336"/>
    </source>
</evidence>
<dbReference type="EMBL" id="CAKOAT010438487">
    <property type="protein sequence ID" value="CAH8372861.1"/>
    <property type="molecule type" value="Genomic_DNA"/>
</dbReference>
<comment type="subcellular location">
    <subcellularLocation>
        <location evidence="1">Nucleus</location>
    </subcellularLocation>
</comment>
<dbReference type="InterPro" id="IPR039189">
    <property type="entry name" value="Fcp1"/>
</dbReference>
<comment type="catalytic activity">
    <reaction evidence="5">
        <text>O-phospho-L-seryl-[protein] + H2O = L-seryl-[protein] + phosphate</text>
        <dbReference type="Rhea" id="RHEA:20629"/>
        <dbReference type="Rhea" id="RHEA-COMP:9863"/>
        <dbReference type="Rhea" id="RHEA-COMP:11604"/>
        <dbReference type="ChEBI" id="CHEBI:15377"/>
        <dbReference type="ChEBI" id="CHEBI:29999"/>
        <dbReference type="ChEBI" id="CHEBI:43474"/>
        <dbReference type="ChEBI" id="CHEBI:83421"/>
        <dbReference type="EC" id="3.1.3.16"/>
    </reaction>
</comment>
<evidence type="ECO:0000313" key="9">
    <source>
        <dbReference type="Proteomes" id="UP001642260"/>
    </source>
</evidence>
<gene>
    <name evidence="8" type="ORF">ERUC_LOCUS31757</name>
</gene>
<comment type="catalytic activity">
    <reaction evidence="6">
        <text>O-phospho-L-threonyl-[protein] + H2O = L-threonyl-[protein] + phosphate</text>
        <dbReference type="Rhea" id="RHEA:47004"/>
        <dbReference type="Rhea" id="RHEA-COMP:11060"/>
        <dbReference type="Rhea" id="RHEA-COMP:11605"/>
        <dbReference type="ChEBI" id="CHEBI:15377"/>
        <dbReference type="ChEBI" id="CHEBI:30013"/>
        <dbReference type="ChEBI" id="CHEBI:43474"/>
        <dbReference type="ChEBI" id="CHEBI:61977"/>
        <dbReference type="EC" id="3.1.3.16"/>
    </reaction>
</comment>
<dbReference type="Gene3D" id="3.40.50.1000">
    <property type="entry name" value="HAD superfamily/HAD-like"/>
    <property type="match status" value="2"/>
</dbReference>
<reference evidence="8 9" key="1">
    <citation type="submission" date="2022-03" db="EMBL/GenBank/DDBJ databases">
        <authorList>
            <person name="Macdonald S."/>
            <person name="Ahmed S."/>
            <person name="Newling K."/>
        </authorList>
    </citation>
    <scope>NUCLEOTIDE SEQUENCE [LARGE SCALE GENOMIC DNA]</scope>
</reference>
<feature type="domain" description="FCP1 homology" evidence="7">
    <location>
        <begin position="86"/>
        <end position="206"/>
    </location>
</feature>
<proteinExistence type="predicted"/>
<dbReference type="AlphaFoldDB" id="A0ABC8L3M7"/>
<evidence type="ECO:0000256" key="4">
    <source>
        <dbReference type="ARBA" id="ARBA00023242"/>
    </source>
</evidence>
<dbReference type="InterPro" id="IPR036412">
    <property type="entry name" value="HAD-like_sf"/>
</dbReference>
<dbReference type="EC" id="3.1.3.16" evidence="2"/>
<dbReference type="GO" id="GO:0005634">
    <property type="term" value="C:nucleus"/>
    <property type="evidence" value="ECO:0007669"/>
    <property type="project" value="UniProtKB-SubCell"/>
</dbReference>
<keyword evidence="3" id="KW-0378">Hydrolase</keyword>
<dbReference type="SMART" id="SM00577">
    <property type="entry name" value="CPDc"/>
    <property type="match status" value="1"/>
</dbReference>
<organism evidence="8 9">
    <name type="scientific">Eruca vesicaria subsp. sativa</name>
    <name type="common">Garden rocket</name>
    <name type="synonym">Eruca sativa</name>
    <dbReference type="NCBI Taxonomy" id="29727"/>
    <lineage>
        <taxon>Eukaryota</taxon>
        <taxon>Viridiplantae</taxon>
        <taxon>Streptophyta</taxon>
        <taxon>Embryophyta</taxon>
        <taxon>Tracheophyta</taxon>
        <taxon>Spermatophyta</taxon>
        <taxon>Magnoliopsida</taxon>
        <taxon>eudicotyledons</taxon>
        <taxon>Gunneridae</taxon>
        <taxon>Pentapetalae</taxon>
        <taxon>rosids</taxon>
        <taxon>malvids</taxon>
        <taxon>Brassicales</taxon>
        <taxon>Brassicaceae</taxon>
        <taxon>Brassiceae</taxon>
        <taxon>Eruca</taxon>
    </lineage>
</organism>
<evidence type="ECO:0000256" key="5">
    <source>
        <dbReference type="ARBA" id="ARBA00047761"/>
    </source>
</evidence>
<dbReference type="Pfam" id="PF03031">
    <property type="entry name" value="NIF"/>
    <property type="match status" value="1"/>
</dbReference>
<sequence>MSVVVENLSLEHRTKKQRIINESSSSSRCECGNWFVRYGVCTTCKSTIDKNQGRAFDYLFNGLQLSHEAVAVTKRFTTSVSCSTDKKLHLVLDLDHTLLNTASLSRLTETEKYLIKEAALITRDDLWEWTTEGDDDIPIVSLMTKLRPFVHGFLEEANEMFTIVITRDESTDMKTLDLVLAHERGTLIVDDSPDSEEKTTDESENDGGLANVLKLLKEVHSAFFRIADEKELESQDVRLLLREVESNRVDK</sequence>